<name>A0A3R9NY07_9BACT</name>
<evidence type="ECO:0000313" key="2">
    <source>
        <dbReference type="EMBL" id="RSK44401.1"/>
    </source>
</evidence>
<dbReference type="OrthoDB" id="894406at2"/>
<protein>
    <submittedName>
        <fullName evidence="2">Uncharacterized protein</fullName>
    </submittedName>
</protein>
<dbReference type="Proteomes" id="UP000270291">
    <property type="component" value="Unassembled WGS sequence"/>
</dbReference>
<feature type="transmembrane region" description="Helical" evidence="1">
    <location>
        <begin position="12"/>
        <end position="33"/>
    </location>
</feature>
<keyword evidence="1" id="KW-0812">Transmembrane</keyword>
<proteinExistence type="predicted"/>
<comment type="caution">
    <text evidence="2">The sequence shown here is derived from an EMBL/GenBank/DDBJ whole genome shotgun (WGS) entry which is preliminary data.</text>
</comment>
<dbReference type="AlphaFoldDB" id="A0A3R9NY07"/>
<evidence type="ECO:0000313" key="3">
    <source>
        <dbReference type="Proteomes" id="UP000270291"/>
    </source>
</evidence>
<keyword evidence="3" id="KW-1185">Reference proteome</keyword>
<dbReference type="EMBL" id="RWIU01000002">
    <property type="protein sequence ID" value="RSK44401.1"/>
    <property type="molecule type" value="Genomic_DNA"/>
</dbReference>
<feature type="transmembrane region" description="Helical" evidence="1">
    <location>
        <begin position="60"/>
        <end position="82"/>
    </location>
</feature>
<keyword evidence="1" id="KW-0472">Membrane</keyword>
<accession>A0A3R9NY07</accession>
<gene>
    <name evidence="2" type="ORF">EI293_07680</name>
</gene>
<organism evidence="2 3">
    <name type="scientific">Hymenobacter perfusus</name>
    <dbReference type="NCBI Taxonomy" id="1236770"/>
    <lineage>
        <taxon>Bacteria</taxon>
        <taxon>Pseudomonadati</taxon>
        <taxon>Bacteroidota</taxon>
        <taxon>Cytophagia</taxon>
        <taxon>Cytophagales</taxon>
        <taxon>Hymenobacteraceae</taxon>
        <taxon>Hymenobacter</taxon>
    </lineage>
</organism>
<sequence>MFDFIFEVVFEVLFAGLLNWLLFTPIGFLYLYIRYRSRPGVALVLSQKYEGKYANAGQELLLNAFILVLIVPILLMVVWAIYSSILRLL</sequence>
<reference evidence="2 3" key="1">
    <citation type="submission" date="2018-12" db="EMBL/GenBank/DDBJ databases">
        <authorList>
            <person name="Feng G."/>
            <person name="Zhu H."/>
        </authorList>
    </citation>
    <scope>NUCLEOTIDE SEQUENCE [LARGE SCALE GENOMIC DNA]</scope>
    <source>
        <strain evidence="2 3">LMG 26000</strain>
    </source>
</reference>
<evidence type="ECO:0000256" key="1">
    <source>
        <dbReference type="SAM" id="Phobius"/>
    </source>
</evidence>
<keyword evidence="1" id="KW-1133">Transmembrane helix</keyword>
<dbReference type="RefSeq" id="WP_125436561.1">
    <property type="nucleotide sequence ID" value="NZ_RWIU01000002.1"/>
</dbReference>